<feature type="binding site" evidence="7">
    <location>
        <position position="150"/>
    </location>
    <ligand>
        <name>Fe cation</name>
        <dbReference type="ChEBI" id="CHEBI:24875"/>
        <label>2</label>
    </ligand>
</feature>
<keyword evidence="4" id="KW-0408">Iron</keyword>
<comment type="similarity">
    <text evidence="5">Belongs to the YmdB-like family.</text>
</comment>
<dbReference type="InterPro" id="IPR005235">
    <property type="entry name" value="YmdB-like"/>
</dbReference>
<gene>
    <name evidence="8" type="ORF">HMPREF0444_0186</name>
</gene>
<dbReference type="InterPro" id="IPR029052">
    <property type="entry name" value="Metallo-depent_PP-like"/>
</dbReference>
<feature type="binding site" evidence="7">
    <location>
        <position position="40"/>
    </location>
    <ligand>
        <name>Fe cation</name>
        <dbReference type="ChEBI" id="CHEBI:24875"/>
        <label>1</label>
    </ligand>
</feature>
<organism evidence="8 9">
    <name type="scientific">Granulicatella adiacens ATCC 49175</name>
    <dbReference type="NCBI Taxonomy" id="638301"/>
    <lineage>
        <taxon>Bacteria</taxon>
        <taxon>Bacillati</taxon>
        <taxon>Bacillota</taxon>
        <taxon>Bacilli</taxon>
        <taxon>Lactobacillales</taxon>
        <taxon>Carnobacteriaceae</taxon>
        <taxon>Granulicatella</taxon>
    </lineage>
</organism>
<dbReference type="EMBL" id="ACKZ01000008">
    <property type="protein sequence ID" value="EEW37942.1"/>
    <property type="molecule type" value="Genomic_DNA"/>
</dbReference>
<dbReference type="Proteomes" id="UP000005926">
    <property type="component" value="Unassembled WGS sequence"/>
</dbReference>
<feature type="binding site" evidence="7">
    <location>
        <position position="8"/>
    </location>
    <ligand>
        <name>Fe cation</name>
        <dbReference type="ChEBI" id="CHEBI:24875"/>
        <label>1</label>
    </ligand>
</feature>
<dbReference type="Pfam" id="PF13277">
    <property type="entry name" value="YmdB"/>
    <property type="match status" value="1"/>
</dbReference>
<protein>
    <submittedName>
        <fullName evidence="8">Putative metallophosphoesterase</fullName>
    </submittedName>
</protein>
<evidence type="ECO:0000256" key="3">
    <source>
        <dbReference type="ARBA" id="ARBA00022801"/>
    </source>
</evidence>
<dbReference type="GO" id="GO:0004113">
    <property type="term" value="F:2',3'-cyclic-nucleotide 3'-phosphodiesterase activity"/>
    <property type="evidence" value="ECO:0007669"/>
    <property type="project" value="TreeGrafter"/>
</dbReference>
<dbReference type="HOGENOM" id="CLU_068238_0_0_9"/>
<dbReference type="PANTHER" id="PTHR36303">
    <property type="entry name" value="2',3'-CYCLIC-NUCLEOTIDE 2'-PHOSPHODIESTERASE"/>
    <property type="match status" value="1"/>
</dbReference>
<evidence type="ECO:0000256" key="4">
    <source>
        <dbReference type="ARBA" id="ARBA00023004"/>
    </source>
</evidence>
<comment type="cofactor">
    <cofactor evidence="1">
        <name>Fe(3+)</name>
        <dbReference type="ChEBI" id="CHEBI:29034"/>
    </cofactor>
</comment>
<comment type="caution">
    <text evidence="8">The sequence shown here is derived from an EMBL/GenBank/DDBJ whole genome shotgun (WGS) entry which is preliminary data.</text>
</comment>
<dbReference type="Gene3D" id="3.60.21.10">
    <property type="match status" value="1"/>
</dbReference>
<proteinExistence type="inferred from homology"/>
<keyword evidence="9" id="KW-1185">Reference proteome</keyword>
<feature type="binding site" evidence="7">
    <location>
        <position position="39"/>
    </location>
    <ligand>
        <name>Fe cation</name>
        <dbReference type="ChEBI" id="CHEBI:24875"/>
        <label>1</label>
    </ligand>
</feature>
<feature type="binding site" evidence="7">
    <location>
        <position position="177"/>
    </location>
    <ligand>
        <name>Fe cation</name>
        <dbReference type="ChEBI" id="CHEBI:24875"/>
        <label>1</label>
    </ligand>
</feature>
<dbReference type="SUPFAM" id="SSF56300">
    <property type="entry name" value="Metallo-dependent phosphatases"/>
    <property type="match status" value="1"/>
</dbReference>
<dbReference type="eggNOG" id="COG1692">
    <property type="taxonomic scope" value="Bacteria"/>
</dbReference>
<evidence type="ECO:0000256" key="7">
    <source>
        <dbReference type="PIRSR" id="PIRSR004789-51"/>
    </source>
</evidence>
<dbReference type="GeneID" id="78411547"/>
<dbReference type="AlphaFoldDB" id="C8NE41"/>
<dbReference type="PIRSF" id="PIRSF004789">
    <property type="entry name" value="DR1281"/>
    <property type="match status" value="1"/>
</dbReference>
<reference evidence="8 9" key="1">
    <citation type="submission" date="2009-08" db="EMBL/GenBank/DDBJ databases">
        <authorList>
            <person name="Muzny D."/>
            <person name="Qin X."/>
            <person name="Deng J."/>
            <person name="Jiang H."/>
            <person name="Liu Y."/>
            <person name="Qu J."/>
            <person name="Song X.-Z."/>
            <person name="Zhang L."/>
            <person name="Thornton R."/>
            <person name="Coyle M."/>
            <person name="Francisco L."/>
            <person name="Jackson L."/>
            <person name="Javaid M."/>
            <person name="Korchina V."/>
            <person name="Kovar C."/>
            <person name="Mata R."/>
            <person name="Mathew T."/>
            <person name="Ngo R."/>
            <person name="Nguyen L."/>
            <person name="Nguyen N."/>
            <person name="Okwuonu G."/>
            <person name="Ongeri F."/>
            <person name="Pham C."/>
            <person name="Simmons D."/>
            <person name="Wilczek-Boney K."/>
            <person name="Hale W."/>
            <person name="Jakkamsetti A."/>
            <person name="Pham P."/>
            <person name="Ruth R."/>
            <person name="San Lucas F."/>
            <person name="Warren J."/>
            <person name="Zhang J."/>
            <person name="Zhao Z."/>
            <person name="Zhou C."/>
            <person name="Zhu D."/>
            <person name="Lee S."/>
            <person name="Bess C."/>
            <person name="Blankenburg K."/>
            <person name="Forbes L."/>
            <person name="Fu Q."/>
            <person name="Gubbala S."/>
            <person name="Hirani K."/>
            <person name="Jayaseelan J.C."/>
            <person name="Lara F."/>
            <person name="Munidasa M."/>
            <person name="Palculict T."/>
            <person name="Patil S."/>
            <person name="Pu L.-L."/>
            <person name="Saada N."/>
            <person name="Tang L."/>
            <person name="Weissenberger G."/>
            <person name="Zhu Y."/>
            <person name="Hemphill L."/>
            <person name="Shang Y."/>
            <person name="Youmans B."/>
            <person name="Ayvaz T."/>
            <person name="Ross M."/>
            <person name="Santibanez J."/>
            <person name="Aqrawi P."/>
            <person name="Gross S."/>
            <person name="Joshi V."/>
            <person name="Fowler G."/>
            <person name="Nazareth L."/>
            <person name="Reid J."/>
            <person name="Worley K."/>
            <person name="Petrosino J."/>
            <person name="Highlander S."/>
            <person name="Gibbs R."/>
        </authorList>
    </citation>
    <scope>NUCLEOTIDE SEQUENCE [LARGE SCALE GENOMIC DNA]</scope>
    <source>
        <strain evidence="8 9">ATCC 49175</strain>
    </source>
</reference>
<feature type="binding site" evidence="7">
    <location>
        <position position="67"/>
    </location>
    <ligand>
        <name>Fe cation</name>
        <dbReference type="ChEBI" id="CHEBI:24875"/>
        <label>2</label>
    </ligand>
</feature>
<feature type="binding site" evidence="7">
    <location>
        <position position="175"/>
    </location>
    <ligand>
        <name>Fe cation</name>
        <dbReference type="ChEBI" id="CHEBI:24875"/>
        <label>2</label>
    </ligand>
</feature>
<dbReference type="NCBIfam" id="TIGR00282">
    <property type="entry name" value="TIGR00282 family metallophosphoesterase"/>
    <property type="match status" value="1"/>
</dbReference>
<keyword evidence="2 7" id="KW-0479">Metal-binding</keyword>
<feature type="active site" description="Proton donor" evidence="6">
    <location>
        <position position="68"/>
    </location>
</feature>
<dbReference type="FunFam" id="3.60.21.10:FF:000016">
    <property type="entry name" value="Putative metallophosphoesterase"/>
    <property type="match status" value="1"/>
</dbReference>
<evidence type="ECO:0000256" key="2">
    <source>
        <dbReference type="ARBA" id="ARBA00022723"/>
    </source>
</evidence>
<name>C8NE41_9LACT</name>
<dbReference type="GO" id="GO:0046872">
    <property type="term" value="F:metal ion binding"/>
    <property type="evidence" value="ECO:0007669"/>
    <property type="project" value="UniProtKB-KW"/>
</dbReference>
<evidence type="ECO:0000313" key="9">
    <source>
        <dbReference type="Proteomes" id="UP000005926"/>
    </source>
</evidence>
<sequence>MKLLFVGDVVGSLGREMVAQYVPKLKKKYKPQITVINGENAAHGKGITEKIYKELLQAGADVVTLGNHAFDNKAIFDFIEDATKMVRPLNYPAGVPGKGIVYVKCNDKEVAVINLQGRVFMNTLDDPFAKITEAVDEARKRTPIIFIDFHAEVTSEKQALSWYLDGKVSAVVGTHTHVPTNDARVLPQGTAFLCDVGMTGPYNGILGMDRDIIITKFLNQLPARFEVAEDDEGQLSACLIDIDDKTGKAKSIQPIRITPDAPFFE</sequence>
<evidence type="ECO:0000256" key="6">
    <source>
        <dbReference type="PIRSR" id="PIRSR004789-50"/>
    </source>
</evidence>
<evidence type="ECO:0000313" key="8">
    <source>
        <dbReference type="EMBL" id="EEW37942.1"/>
    </source>
</evidence>
<accession>C8NE41</accession>
<dbReference type="PANTHER" id="PTHR36303:SF1">
    <property type="entry name" value="2',3'-CYCLIC-NUCLEOTIDE 2'-PHOSPHODIESTERASE"/>
    <property type="match status" value="1"/>
</dbReference>
<evidence type="ECO:0000256" key="5">
    <source>
        <dbReference type="ARBA" id="ARBA00061401"/>
    </source>
</evidence>
<keyword evidence="3" id="KW-0378">Hydrolase</keyword>
<dbReference type="RefSeq" id="WP_005605135.1">
    <property type="nucleotide sequence ID" value="NZ_CP102283.1"/>
</dbReference>
<feature type="binding site" evidence="7">
    <location>
        <position position="39"/>
    </location>
    <ligand>
        <name>Fe cation</name>
        <dbReference type="ChEBI" id="CHEBI:24875"/>
        <label>2</label>
    </ligand>
</feature>
<evidence type="ECO:0000256" key="1">
    <source>
        <dbReference type="ARBA" id="ARBA00001965"/>
    </source>
</evidence>
<dbReference type="CDD" id="cd07382">
    <property type="entry name" value="MPP_DR1281"/>
    <property type="match status" value="1"/>
</dbReference>
<dbReference type="STRING" id="638301.HMPREF0444_0186"/>